<dbReference type="OrthoDB" id="3131632at2759"/>
<comment type="caution">
    <text evidence="1">The sequence shown here is derived from an EMBL/GenBank/DDBJ whole genome shotgun (WGS) entry which is preliminary data.</text>
</comment>
<organism evidence="1 2">
    <name type="scientific">Rhodocollybia butyracea</name>
    <dbReference type="NCBI Taxonomy" id="206335"/>
    <lineage>
        <taxon>Eukaryota</taxon>
        <taxon>Fungi</taxon>
        <taxon>Dikarya</taxon>
        <taxon>Basidiomycota</taxon>
        <taxon>Agaricomycotina</taxon>
        <taxon>Agaricomycetes</taxon>
        <taxon>Agaricomycetidae</taxon>
        <taxon>Agaricales</taxon>
        <taxon>Marasmiineae</taxon>
        <taxon>Omphalotaceae</taxon>
        <taxon>Rhodocollybia</taxon>
    </lineage>
</organism>
<protein>
    <recommendedName>
        <fullName evidence="3">F-box domain-containing protein</fullName>
    </recommendedName>
</protein>
<sequence length="531" mass="60486">MHHKATFLDLPNEILLIILEILHDDKKSLAAIASLSKRTRRLAYLVLYNTVSSSALSNISKNITIDGELPAALFIKNIKVDSYQFPYAYSDNYISNNLRLLFSNIDRNERTICRHVPFSKLRLRSYSLPLYAAIGQRVPSVLLHLNELDLRTPFPKDKIPLCVSLHIQLYSNTLTQLTIDFAGVTTRPDYNTISKLLQPLPHSTPRLQSLKLNLGISQLLRPTDLLQNVFNNNKFTFTFLKRFHFETTDEVIRLKTFLLRHPNIQALGYRLICSEILEQPEHTVITDLTVQGILPNISEFTGSLVNALLLSNKDNIEHPLKRLRVHCGYITSRGGILQRQLHSLKNADNVRELYLTSALRGNNLLDITTIVLACPQLTHFGCLLSTSQPTKKDMFNYISLTSPEAGTPSSYVCSRDPAKQSAYLVTAYSKEYFTIIMFSLWRTHFIPFEITNDNEDNTNYCGYPSLNQFSSSKTNPVHDAQSPLIDFHISMISHSNYWQLRGFFSQRLPGLHISYDLPTVLSPITCSLRIL</sequence>
<reference evidence="1" key="1">
    <citation type="submission" date="2020-11" db="EMBL/GenBank/DDBJ databases">
        <authorList>
            <consortium name="DOE Joint Genome Institute"/>
            <person name="Ahrendt S."/>
            <person name="Riley R."/>
            <person name="Andreopoulos W."/>
            <person name="Labutti K."/>
            <person name="Pangilinan J."/>
            <person name="Ruiz-Duenas F.J."/>
            <person name="Barrasa J.M."/>
            <person name="Sanchez-Garcia M."/>
            <person name="Camarero S."/>
            <person name="Miyauchi S."/>
            <person name="Serrano A."/>
            <person name="Linde D."/>
            <person name="Babiker R."/>
            <person name="Drula E."/>
            <person name="Ayuso-Fernandez I."/>
            <person name="Pacheco R."/>
            <person name="Padilla G."/>
            <person name="Ferreira P."/>
            <person name="Barriuso J."/>
            <person name="Kellner H."/>
            <person name="Castanera R."/>
            <person name="Alfaro M."/>
            <person name="Ramirez L."/>
            <person name="Pisabarro A.G."/>
            <person name="Kuo A."/>
            <person name="Tritt A."/>
            <person name="Lipzen A."/>
            <person name="He G."/>
            <person name="Yan M."/>
            <person name="Ng V."/>
            <person name="Cullen D."/>
            <person name="Martin F."/>
            <person name="Rosso M.-N."/>
            <person name="Henrissat B."/>
            <person name="Hibbett D."/>
            <person name="Martinez A.T."/>
            <person name="Grigoriev I.V."/>
        </authorList>
    </citation>
    <scope>NUCLEOTIDE SEQUENCE</scope>
    <source>
        <strain evidence="1">AH 40177</strain>
    </source>
</reference>
<name>A0A9P5U930_9AGAR</name>
<evidence type="ECO:0000313" key="1">
    <source>
        <dbReference type="EMBL" id="KAF9069588.1"/>
    </source>
</evidence>
<proteinExistence type="predicted"/>
<evidence type="ECO:0000313" key="2">
    <source>
        <dbReference type="Proteomes" id="UP000772434"/>
    </source>
</evidence>
<evidence type="ECO:0008006" key="3">
    <source>
        <dbReference type="Google" id="ProtNLM"/>
    </source>
</evidence>
<dbReference type="EMBL" id="JADNRY010000048">
    <property type="protein sequence ID" value="KAF9069588.1"/>
    <property type="molecule type" value="Genomic_DNA"/>
</dbReference>
<gene>
    <name evidence="1" type="ORF">BDP27DRAFT_1420713</name>
</gene>
<accession>A0A9P5U930</accession>
<dbReference type="Proteomes" id="UP000772434">
    <property type="component" value="Unassembled WGS sequence"/>
</dbReference>
<keyword evidence="2" id="KW-1185">Reference proteome</keyword>
<dbReference type="AlphaFoldDB" id="A0A9P5U930"/>